<dbReference type="GO" id="GO:0071897">
    <property type="term" value="P:DNA biosynthetic process"/>
    <property type="evidence" value="ECO:0007669"/>
    <property type="project" value="UniProtKB-ARBA"/>
</dbReference>
<protein>
    <recommendedName>
        <fullName evidence="1">Reverse transcriptase domain-containing protein</fullName>
    </recommendedName>
</protein>
<accession>A0AAD4PQF0</accession>
<sequence length="104" mass="11517">MPVPIGDYLVHPSKALIATYADDIAILYNSPSRVEAANEIQGYLDSLAAWCRRWNLKVNPTKTVNPCFTLERLAPTTPAICFEGVTLEQPAQAKYLGVVLDKRL</sequence>
<dbReference type="SUPFAM" id="SSF56672">
    <property type="entry name" value="DNA/RNA polymerases"/>
    <property type="match status" value="1"/>
</dbReference>
<name>A0AAD4PQF0_9MUSC</name>
<keyword evidence="3" id="KW-1185">Reference proteome</keyword>
<evidence type="ECO:0000313" key="2">
    <source>
        <dbReference type="EMBL" id="KAH8385011.1"/>
    </source>
</evidence>
<dbReference type="InterPro" id="IPR000477">
    <property type="entry name" value="RT_dom"/>
</dbReference>
<dbReference type="EMBL" id="JAJJHW010000676">
    <property type="protein sequence ID" value="KAH8385011.1"/>
    <property type="molecule type" value="Genomic_DNA"/>
</dbReference>
<reference evidence="2" key="1">
    <citation type="journal article" date="2021" name="Mol. Ecol. Resour.">
        <title>Phylogenomic analyses of the genus Drosophila reveals genomic signals of climate adaptation.</title>
        <authorList>
            <person name="Li F."/>
            <person name="Rane R.V."/>
            <person name="Luria V."/>
            <person name="Xiong Z."/>
            <person name="Chen J."/>
            <person name="Li Z."/>
            <person name="Catullo R.A."/>
            <person name="Griffin P.C."/>
            <person name="Schiffer M."/>
            <person name="Pearce S."/>
            <person name="Lee S.F."/>
            <person name="McElroy K."/>
            <person name="Stocker A."/>
            <person name="Shirriffs J."/>
            <person name="Cockerell F."/>
            <person name="Coppin C."/>
            <person name="Sgro C.M."/>
            <person name="Karger A."/>
            <person name="Cain J.W."/>
            <person name="Weber J.A."/>
            <person name="Santpere G."/>
            <person name="Kirschner M.W."/>
            <person name="Hoffmann A.A."/>
            <person name="Oakeshott J.G."/>
            <person name="Zhang G."/>
        </authorList>
    </citation>
    <scope>NUCLEOTIDE SEQUENCE</scope>
    <source>
        <strain evidence="2">BGI-SZ-2011g</strain>
    </source>
</reference>
<dbReference type="Proteomes" id="UP001200034">
    <property type="component" value="Unassembled WGS sequence"/>
</dbReference>
<feature type="domain" description="Reverse transcriptase" evidence="1">
    <location>
        <begin position="1"/>
        <end position="100"/>
    </location>
</feature>
<feature type="non-terminal residue" evidence="2">
    <location>
        <position position="104"/>
    </location>
</feature>
<evidence type="ECO:0000313" key="3">
    <source>
        <dbReference type="Proteomes" id="UP001200034"/>
    </source>
</evidence>
<dbReference type="PROSITE" id="PS50878">
    <property type="entry name" value="RT_POL"/>
    <property type="match status" value="1"/>
</dbReference>
<proteinExistence type="predicted"/>
<organism evidence="2 3">
    <name type="scientific">Drosophila rubida</name>
    <dbReference type="NCBI Taxonomy" id="30044"/>
    <lineage>
        <taxon>Eukaryota</taxon>
        <taxon>Metazoa</taxon>
        <taxon>Ecdysozoa</taxon>
        <taxon>Arthropoda</taxon>
        <taxon>Hexapoda</taxon>
        <taxon>Insecta</taxon>
        <taxon>Pterygota</taxon>
        <taxon>Neoptera</taxon>
        <taxon>Endopterygota</taxon>
        <taxon>Diptera</taxon>
        <taxon>Brachycera</taxon>
        <taxon>Muscomorpha</taxon>
        <taxon>Ephydroidea</taxon>
        <taxon>Drosophilidae</taxon>
        <taxon>Drosophila</taxon>
    </lineage>
</organism>
<dbReference type="InterPro" id="IPR043502">
    <property type="entry name" value="DNA/RNA_pol_sf"/>
</dbReference>
<gene>
    <name evidence="2" type="ORF">KR093_010035</name>
</gene>
<evidence type="ECO:0000259" key="1">
    <source>
        <dbReference type="PROSITE" id="PS50878"/>
    </source>
</evidence>
<dbReference type="AlphaFoldDB" id="A0AAD4PQF0"/>
<dbReference type="Pfam" id="PF00078">
    <property type="entry name" value="RVT_1"/>
    <property type="match status" value="1"/>
</dbReference>
<comment type="caution">
    <text evidence="2">The sequence shown here is derived from an EMBL/GenBank/DDBJ whole genome shotgun (WGS) entry which is preliminary data.</text>
</comment>